<dbReference type="VEuPathDB" id="PlasmoDB:PmUG01_00044900"/>
<keyword evidence="2" id="KW-0812">Transmembrane</keyword>
<dbReference type="Pfam" id="PF05795">
    <property type="entry name" value="Plasmodium_Vir"/>
    <property type="match status" value="1"/>
</dbReference>
<dbReference type="EMBL" id="FLRL01000015">
    <property type="protein sequence ID" value="SBT85626.1"/>
    <property type="molecule type" value="Genomic_DNA"/>
</dbReference>
<feature type="region of interest" description="Disordered" evidence="1">
    <location>
        <begin position="285"/>
        <end position="309"/>
    </location>
</feature>
<evidence type="ECO:0000313" key="3">
    <source>
        <dbReference type="EMBL" id="SBT85626.1"/>
    </source>
</evidence>
<keyword evidence="2" id="KW-0472">Membrane</keyword>
<name>A0A1D3JHH2_PLAMA</name>
<dbReference type="KEGG" id="pmal:PMUG01_00044900"/>
<protein>
    <submittedName>
        <fullName evidence="3">PIR protein</fullName>
    </submittedName>
</protein>
<dbReference type="OrthoDB" id="386971at2759"/>
<dbReference type="GeneID" id="39865911"/>
<evidence type="ECO:0000313" key="4">
    <source>
        <dbReference type="Proteomes" id="UP000219813"/>
    </source>
</evidence>
<dbReference type="AlphaFoldDB" id="A0A1D3JHH2"/>
<accession>A0A1D3JHH2</accession>
<evidence type="ECO:0000256" key="2">
    <source>
        <dbReference type="SAM" id="Phobius"/>
    </source>
</evidence>
<sequence length="533" mass="62433">MEMDEEVYDEILKRLPSYKIYEEYGSKVIGESYGINCNIFNSVKKEYKNKCINLCNKVVRNLENLPEKVKSGNYKDYCRHYIYWIYKEIREMFKNDVNDSYITDIITKFIELQSTLTETYRIYNCSYKFVNKNLSEMNKKKEEKYLYEYFTNYDIIKSRDICTSVDINNYKKYLSSIHDLYKKKKSECCEKKISTCPDYFLNCGDEVDPNNLVSALESPNDNSCNGLEDFKETKTSKEKLESSDFDQDFLDQILFTNCPITNESKELPCRFVRASSFIRKNMISIESSGQQRNSDKSPSEGQNSEISIDSEVKKAHEKIRNIVGLSSEAINYPSLPKNASYMDIRWKLDKDGKLHCPAENPEKDTSGLCMYVEELVKQGILIKDEKSGIYRLKKGKTWATQPLNIDIRREKGKYSIQSYSGRLQVLKPDQIMVADARSSIGQEHYGNDKAYNILQNIFFRVGTAISLVMGLILVFFLYFRFTPFGSCVDKNRKRKKRHNTNFAELNTKRLSRRFIKRTYRNSGRRRFSVVNIE</sequence>
<evidence type="ECO:0000256" key="1">
    <source>
        <dbReference type="SAM" id="MobiDB-lite"/>
    </source>
</evidence>
<reference evidence="3 4" key="1">
    <citation type="submission" date="2016-06" db="EMBL/GenBank/DDBJ databases">
        <authorList>
            <consortium name="Pathogen Informatics"/>
        </authorList>
    </citation>
    <scope>NUCLEOTIDE SEQUENCE [LARGE SCALE GENOMIC DNA]</scope>
</reference>
<dbReference type="InterPro" id="IPR008780">
    <property type="entry name" value="Plasmodium_Vir"/>
</dbReference>
<feature type="transmembrane region" description="Helical" evidence="2">
    <location>
        <begin position="457"/>
        <end position="479"/>
    </location>
</feature>
<dbReference type="RefSeq" id="XP_028858992.1">
    <property type="nucleotide sequence ID" value="XM_029003600.1"/>
</dbReference>
<organism evidence="3 4">
    <name type="scientific">Plasmodium malariae</name>
    <dbReference type="NCBI Taxonomy" id="5858"/>
    <lineage>
        <taxon>Eukaryota</taxon>
        <taxon>Sar</taxon>
        <taxon>Alveolata</taxon>
        <taxon>Apicomplexa</taxon>
        <taxon>Aconoidasida</taxon>
        <taxon>Haemosporida</taxon>
        <taxon>Plasmodiidae</taxon>
        <taxon>Plasmodium</taxon>
        <taxon>Plasmodium (Plasmodium)</taxon>
    </lineage>
</organism>
<proteinExistence type="predicted"/>
<dbReference type="OMA" id="KEENCCD"/>
<keyword evidence="2" id="KW-1133">Transmembrane helix</keyword>
<dbReference type="Proteomes" id="UP000219813">
    <property type="component" value="Unassembled WGS sequence"/>
</dbReference>
<gene>
    <name evidence="3" type="primary">PmUG01_00044900</name>
    <name evidence="3" type="ORF">PMUG01_00044900</name>
</gene>
<keyword evidence="4" id="KW-1185">Reference proteome</keyword>